<evidence type="ECO:0000256" key="2">
    <source>
        <dbReference type="ARBA" id="ARBA00022448"/>
    </source>
</evidence>
<dbReference type="AlphaFoldDB" id="A0A0L0G117"/>
<dbReference type="InterPro" id="IPR000479">
    <property type="entry name" value="CIMR_rpt"/>
</dbReference>
<dbReference type="Gene3D" id="2.70.130.10">
    <property type="entry name" value="Mannose-6-phosphate receptor binding domain"/>
    <property type="match status" value="1"/>
</dbReference>
<dbReference type="Proteomes" id="UP000054560">
    <property type="component" value="Unassembled WGS sequence"/>
</dbReference>
<keyword evidence="4" id="KW-0732">Signal</keyword>
<dbReference type="SUPFAM" id="SSF50911">
    <property type="entry name" value="Mannose 6-phosphate receptor domain"/>
    <property type="match status" value="1"/>
</dbReference>
<feature type="domain" description="MRH" evidence="10">
    <location>
        <begin position="1"/>
        <end position="76"/>
    </location>
</feature>
<evidence type="ECO:0000256" key="5">
    <source>
        <dbReference type="ARBA" id="ARBA00022989"/>
    </source>
</evidence>
<evidence type="ECO:0000256" key="9">
    <source>
        <dbReference type="SAM" id="Phobius"/>
    </source>
</evidence>
<dbReference type="GO" id="GO:0000139">
    <property type="term" value="C:Golgi membrane"/>
    <property type="evidence" value="ECO:0007669"/>
    <property type="project" value="UniProtKB-SubCell"/>
</dbReference>
<name>A0A0L0G117_9EUKA</name>
<feature type="non-terminal residue" evidence="11">
    <location>
        <position position="1"/>
    </location>
</feature>
<evidence type="ECO:0000259" key="10">
    <source>
        <dbReference type="PROSITE" id="PS51914"/>
    </source>
</evidence>
<dbReference type="OrthoDB" id="4504960at2759"/>
<dbReference type="GO" id="GO:0007041">
    <property type="term" value="P:lysosomal transport"/>
    <property type="evidence" value="ECO:0007669"/>
    <property type="project" value="InterPro"/>
</dbReference>
<dbReference type="RefSeq" id="XP_014155795.1">
    <property type="nucleotide sequence ID" value="XM_014300320.1"/>
</dbReference>
<proteinExistence type="predicted"/>
<dbReference type="STRING" id="667725.A0A0L0G117"/>
<dbReference type="GO" id="GO:0005537">
    <property type="term" value="F:D-mannose binding"/>
    <property type="evidence" value="ECO:0007669"/>
    <property type="project" value="InterPro"/>
</dbReference>
<evidence type="ECO:0000256" key="6">
    <source>
        <dbReference type="ARBA" id="ARBA00023136"/>
    </source>
</evidence>
<feature type="transmembrane region" description="Helical" evidence="9">
    <location>
        <begin position="155"/>
        <end position="173"/>
    </location>
</feature>
<keyword evidence="6 9" id="KW-0472">Membrane</keyword>
<keyword evidence="12" id="KW-1185">Reference proteome</keyword>
<dbReference type="InterPro" id="IPR044865">
    <property type="entry name" value="MRH_dom"/>
</dbReference>
<keyword evidence="2" id="KW-0813">Transport</keyword>
<organism evidence="11 12">
    <name type="scientific">Sphaeroforma arctica JP610</name>
    <dbReference type="NCBI Taxonomy" id="667725"/>
    <lineage>
        <taxon>Eukaryota</taxon>
        <taxon>Ichthyosporea</taxon>
        <taxon>Ichthyophonida</taxon>
        <taxon>Sphaeroforma</taxon>
    </lineage>
</organism>
<reference evidence="11 12" key="1">
    <citation type="submission" date="2011-02" db="EMBL/GenBank/DDBJ databases">
        <title>The Genome Sequence of Sphaeroforma arctica JP610.</title>
        <authorList>
            <consortium name="The Broad Institute Genome Sequencing Platform"/>
            <person name="Russ C."/>
            <person name="Cuomo C."/>
            <person name="Young S.K."/>
            <person name="Zeng Q."/>
            <person name="Gargeya S."/>
            <person name="Alvarado L."/>
            <person name="Berlin A."/>
            <person name="Chapman S.B."/>
            <person name="Chen Z."/>
            <person name="Freedman E."/>
            <person name="Gellesch M."/>
            <person name="Goldberg J."/>
            <person name="Griggs A."/>
            <person name="Gujja S."/>
            <person name="Heilman E."/>
            <person name="Heiman D."/>
            <person name="Howarth C."/>
            <person name="Mehta T."/>
            <person name="Neiman D."/>
            <person name="Pearson M."/>
            <person name="Roberts A."/>
            <person name="Saif S."/>
            <person name="Shea T."/>
            <person name="Shenoy N."/>
            <person name="Sisk P."/>
            <person name="Stolte C."/>
            <person name="Sykes S."/>
            <person name="White J."/>
            <person name="Yandava C."/>
            <person name="Burger G."/>
            <person name="Gray M.W."/>
            <person name="Holland P.W.H."/>
            <person name="King N."/>
            <person name="Lang F.B.F."/>
            <person name="Roger A.J."/>
            <person name="Ruiz-Trillo I."/>
            <person name="Haas B."/>
            <person name="Nusbaum C."/>
            <person name="Birren B."/>
        </authorList>
    </citation>
    <scope>NUCLEOTIDE SEQUENCE [LARGE SCALE GENOMIC DNA]</scope>
    <source>
        <strain evidence="11 12">JP610</strain>
    </source>
</reference>
<dbReference type="InterPro" id="IPR009011">
    <property type="entry name" value="Man6P_isomerase_rcpt-bd_dom_sf"/>
</dbReference>
<feature type="region of interest" description="Disordered" evidence="8">
    <location>
        <begin position="196"/>
        <end position="218"/>
    </location>
</feature>
<dbReference type="GO" id="GO:0038023">
    <property type="term" value="F:signaling receptor activity"/>
    <property type="evidence" value="ECO:0007669"/>
    <property type="project" value="InterPro"/>
</dbReference>
<accession>A0A0L0G117</accession>
<dbReference type="PANTHER" id="PTHR15071">
    <property type="entry name" value="MANNOSE-6-PHOSPHATE RECEPTOR FAMILY MEMBER"/>
    <property type="match status" value="1"/>
</dbReference>
<sequence length="218" mass="23361">VSCGTASSDIQFVEDGILTVTYEDGDICPSGNATRSSTFTFYCDPIGKADKPPTLVKNEHDCEYVFAWETPHACGIGGDRQPPSNEAPKPAATPKHPDVQVAKLNNPSVSINSVPHILPALHHSLLLLIVCYVVGGSCYNFFVKKESGVYIFPHWIIWSGLCGGLYAVVAAGLQRAGAGRGRANANDRVYASIPQTDEPLLNSGSDESDSDDDQMLHV</sequence>
<feature type="compositionally biased region" description="Acidic residues" evidence="8">
    <location>
        <begin position="206"/>
        <end position="218"/>
    </location>
</feature>
<keyword evidence="5 9" id="KW-1133">Transmembrane helix</keyword>
<evidence type="ECO:0000256" key="3">
    <source>
        <dbReference type="ARBA" id="ARBA00022692"/>
    </source>
</evidence>
<evidence type="ECO:0000256" key="7">
    <source>
        <dbReference type="ARBA" id="ARBA00023157"/>
    </source>
</evidence>
<dbReference type="Pfam" id="PF00878">
    <property type="entry name" value="CIMR"/>
    <property type="match status" value="1"/>
</dbReference>
<evidence type="ECO:0000256" key="8">
    <source>
        <dbReference type="SAM" id="MobiDB-lite"/>
    </source>
</evidence>
<evidence type="ECO:0000313" key="11">
    <source>
        <dbReference type="EMBL" id="KNC81893.1"/>
    </source>
</evidence>
<feature type="region of interest" description="Disordered" evidence="8">
    <location>
        <begin position="77"/>
        <end position="97"/>
    </location>
</feature>
<dbReference type="GeneID" id="25906310"/>
<gene>
    <name evidence="11" type="ORF">SARC_05806</name>
</gene>
<keyword evidence="3 9" id="KW-0812">Transmembrane</keyword>
<comment type="subcellular location">
    <subcellularLocation>
        <location evidence="1">Endomembrane system</location>
    </subcellularLocation>
</comment>
<feature type="transmembrane region" description="Helical" evidence="9">
    <location>
        <begin position="125"/>
        <end position="143"/>
    </location>
</feature>
<dbReference type="PROSITE" id="PS51914">
    <property type="entry name" value="MRH"/>
    <property type="match status" value="1"/>
</dbReference>
<evidence type="ECO:0000313" key="12">
    <source>
        <dbReference type="Proteomes" id="UP000054560"/>
    </source>
</evidence>
<dbReference type="GO" id="GO:0010008">
    <property type="term" value="C:endosome membrane"/>
    <property type="evidence" value="ECO:0007669"/>
    <property type="project" value="UniProtKB-SubCell"/>
</dbReference>
<dbReference type="EMBL" id="KQ241982">
    <property type="protein sequence ID" value="KNC81893.1"/>
    <property type="molecule type" value="Genomic_DNA"/>
</dbReference>
<dbReference type="PANTHER" id="PTHR15071:SF0">
    <property type="entry name" value="MANNOSE 6-PHOSPHATE RECEPTOR-LIKE PROTEIN 1"/>
    <property type="match status" value="1"/>
</dbReference>
<keyword evidence="7" id="KW-1015">Disulfide bond</keyword>
<evidence type="ECO:0000256" key="4">
    <source>
        <dbReference type="ARBA" id="ARBA00022729"/>
    </source>
</evidence>
<protein>
    <recommendedName>
        <fullName evidence="10">MRH domain-containing protein</fullName>
    </recommendedName>
</protein>
<evidence type="ECO:0000256" key="1">
    <source>
        <dbReference type="ARBA" id="ARBA00004308"/>
    </source>
</evidence>